<dbReference type="Proteomes" id="UP000256774">
    <property type="component" value="Unassembled WGS sequence"/>
</dbReference>
<organism evidence="9 10">
    <name type="scientific">Paraperlucidibaca baekdonensis</name>
    <dbReference type="NCBI Taxonomy" id="748120"/>
    <lineage>
        <taxon>Bacteria</taxon>
        <taxon>Pseudomonadati</taxon>
        <taxon>Pseudomonadota</taxon>
        <taxon>Gammaproteobacteria</taxon>
        <taxon>Moraxellales</taxon>
        <taxon>Moraxellaceae</taxon>
        <taxon>Paraperlucidibaca</taxon>
    </lineage>
</organism>
<proteinExistence type="predicted"/>
<dbReference type="EMBL" id="QUNR01000001">
    <property type="protein sequence ID" value="REH40083.1"/>
    <property type="molecule type" value="Genomic_DNA"/>
</dbReference>
<dbReference type="AlphaFoldDB" id="A0A3E0H8X0"/>
<dbReference type="InterPro" id="IPR036909">
    <property type="entry name" value="Cyt_c-like_dom_sf"/>
</dbReference>
<evidence type="ECO:0000256" key="1">
    <source>
        <dbReference type="ARBA" id="ARBA00022448"/>
    </source>
</evidence>
<comment type="caution">
    <text evidence="9">The sequence shown here is derived from an EMBL/GenBank/DDBJ whole genome shotgun (WGS) entry which is preliminary data.</text>
</comment>
<dbReference type="GO" id="GO:0020037">
    <property type="term" value="F:heme binding"/>
    <property type="evidence" value="ECO:0007669"/>
    <property type="project" value="InterPro"/>
</dbReference>
<sequence>MKKHLVMLALVCGASTMAQAATTEQRYTQACAACHASGVMQSPKKGDKAAWAPRLKKGEATLVAHVKQGYKMMPPMGLCNDCTDAEFKALIKYMSQ</sequence>
<evidence type="ECO:0000256" key="3">
    <source>
        <dbReference type="ARBA" id="ARBA00022723"/>
    </source>
</evidence>
<name>A0A3E0H8X0_9GAMM</name>
<dbReference type="GO" id="GO:0005506">
    <property type="term" value="F:iron ion binding"/>
    <property type="evidence" value="ECO:0007669"/>
    <property type="project" value="InterPro"/>
</dbReference>
<dbReference type="PANTHER" id="PTHR40942:SF4">
    <property type="entry name" value="CYTOCHROME C5"/>
    <property type="match status" value="1"/>
</dbReference>
<keyword evidence="5 6" id="KW-0408">Iron</keyword>
<evidence type="ECO:0000313" key="10">
    <source>
        <dbReference type="Proteomes" id="UP000256774"/>
    </source>
</evidence>
<evidence type="ECO:0000256" key="5">
    <source>
        <dbReference type="ARBA" id="ARBA00023004"/>
    </source>
</evidence>
<evidence type="ECO:0000259" key="8">
    <source>
        <dbReference type="PROSITE" id="PS51007"/>
    </source>
</evidence>
<keyword evidence="3 6" id="KW-0479">Metal-binding</keyword>
<protein>
    <submittedName>
        <fullName evidence="9">Cytochrome c5</fullName>
    </submittedName>
</protein>
<evidence type="ECO:0000256" key="2">
    <source>
        <dbReference type="ARBA" id="ARBA00022617"/>
    </source>
</evidence>
<dbReference type="SUPFAM" id="SSF46626">
    <property type="entry name" value="Cytochrome c"/>
    <property type="match status" value="1"/>
</dbReference>
<dbReference type="RefSeq" id="WP_116207151.1">
    <property type="nucleotide sequence ID" value="NZ_QUNR01000001.1"/>
</dbReference>
<evidence type="ECO:0000256" key="7">
    <source>
        <dbReference type="SAM" id="SignalP"/>
    </source>
</evidence>
<feature type="chain" id="PRO_5017533393" evidence="7">
    <location>
        <begin position="21"/>
        <end position="96"/>
    </location>
</feature>
<dbReference type="PANTHER" id="PTHR40942">
    <property type="match status" value="1"/>
</dbReference>
<evidence type="ECO:0000256" key="4">
    <source>
        <dbReference type="ARBA" id="ARBA00022982"/>
    </source>
</evidence>
<keyword evidence="10" id="KW-1185">Reference proteome</keyword>
<reference evidence="9 10" key="1">
    <citation type="submission" date="2018-08" db="EMBL/GenBank/DDBJ databases">
        <title>Genomic Encyclopedia of Type Strains, Phase IV (KMG-IV): sequencing the most valuable type-strain genomes for metagenomic binning, comparative biology and taxonomic classification.</title>
        <authorList>
            <person name="Goeker M."/>
        </authorList>
    </citation>
    <scope>NUCLEOTIDE SEQUENCE [LARGE SCALE GENOMIC DNA]</scope>
    <source>
        <strain evidence="9 10">DSM 26022</strain>
    </source>
</reference>
<dbReference type="InterPro" id="IPR002323">
    <property type="entry name" value="Cyt_CIE"/>
</dbReference>
<dbReference type="InterPro" id="IPR009056">
    <property type="entry name" value="Cyt_c-like_dom"/>
</dbReference>
<dbReference type="PROSITE" id="PS51007">
    <property type="entry name" value="CYTC"/>
    <property type="match status" value="1"/>
</dbReference>
<dbReference type="Pfam" id="PF13442">
    <property type="entry name" value="Cytochrome_CBB3"/>
    <property type="match status" value="1"/>
</dbReference>
<feature type="signal peptide" evidence="7">
    <location>
        <begin position="1"/>
        <end position="20"/>
    </location>
</feature>
<keyword evidence="7" id="KW-0732">Signal</keyword>
<dbReference type="Gene3D" id="1.10.760.10">
    <property type="entry name" value="Cytochrome c-like domain"/>
    <property type="match status" value="1"/>
</dbReference>
<keyword evidence="1" id="KW-0813">Transport</keyword>
<gene>
    <name evidence="9" type="ORF">DFR26_0282</name>
</gene>
<evidence type="ECO:0000256" key="6">
    <source>
        <dbReference type="PROSITE-ProRule" id="PRU00433"/>
    </source>
</evidence>
<evidence type="ECO:0000313" key="9">
    <source>
        <dbReference type="EMBL" id="REH40083.1"/>
    </source>
</evidence>
<dbReference type="OrthoDB" id="9814708at2"/>
<dbReference type="GO" id="GO:0009055">
    <property type="term" value="F:electron transfer activity"/>
    <property type="evidence" value="ECO:0007669"/>
    <property type="project" value="InterPro"/>
</dbReference>
<dbReference type="PRINTS" id="PR00607">
    <property type="entry name" value="CYTCHROMECIE"/>
</dbReference>
<keyword evidence="2 6" id="KW-0349">Heme</keyword>
<accession>A0A3E0H8X0</accession>
<keyword evidence="4" id="KW-0249">Electron transport</keyword>
<feature type="domain" description="Cytochrome c" evidence="8">
    <location>
        <begin position="18"/>
        <end position="96"/>
    </location>
</feature>